<evidence type="ECO:0000259" key="3">
    <source>
        <dbReference type="Pfam" id="PF00550"/>
    </source>
</evidence>
<keyword evidence="4" id="KW-1185">Reference proteome</keyword>
<feature type="domain" description="Carrier" evidence="3">
    <location>
        <begin position="70"/>
        <end position="115"/>
    </location>
</feature>
<dbReference type="KEGG" id="hazt:108665060"/>
<evidence type="ECO:0000256" key="1">
    <source>
        <dbReference type="ARBA" id="ARBA00022450"/>
    </source>
</evidence>
<dbReference type="Pfam" id="PF00550">
    <property type="entry name" value="PP-binding"/>
    <property type="match status" value="1"/>
</dbReference>
<sequence length="347" mass="38001">MRPKLVRLQELPLLVNGKVDRQKLLSDYSNVCQREVPAVDLSVVPEEDKDVAQDLMTVVGRLLGGTGGTTSHRLALTDNFFSVGGNSLNAVLVVTALVDLGYKIGLGDFLDCADFLAVVQKMAALKKGGPATPSCSASCSYTCHLLEPHMQDSVVELIADSFSSKSDMEVAAGIKKEDFYPLLHGIYPDILLQRLSFVVCDASGRIVACSLNFDLHAEPPVEVDVPLAWIFDMLEQCESKVRHKLPQNVGEVVHSFMMTTSPELGPKQNLELVKLMEEHNIKVARERKYKAVFTTNTSAATRYVCDDLLGYTVLSETPIADYTALDGQQPFASVHPENMAACTVFYV</sequence>
<dbReference type="OrthoDB" id="6379663at2759"/>
<dbReference type="InterPro" id="IPR009081">
    <property type="entry name" value="PP-bd_ACP"/>
</dbReference>
<dbReference type="GO" id="GO:0005737">
    <property type="term" value="C:cytoplasm"/>
    <property type="evidence" value="ECO:0007669"/>
    <property type="project" value="TreeGrafter"/>
</dbReference>
<dbReference type="InterPro" id="IPR006162">
    <property type="entry name" value="Ppantetheine_attach_site"/>
</dbReference>
<keyword evidence="1" id="KW-0596">Phosphopantetheine</keyword>
<evidence type="ECO:0000256" key="2">
    <source>
        <dbReference type="ARBA" id="ARBA00022553"/>
    </source>
</evidence>
<name>A0A8B7N0A6_HYAAZ</name>
<protein>
    <submittedName>
        <fullName evidence="5">Uncharacterized protein LOC108665060</fullName>
    </submittedName>
</protein>
<proteinExistence type="predicted"/>
<dbReference type="PROSITE" id="PS00012">
    <property type="entry name" value="PHOSPHOPANTETHEINE"/>
    <property type="match status" value="1"/>
</dbReference>
<dbReference type="Gene3D" id="1.10.1200.10">
    <property type="entry name" value="ACP-like"/>
    <property type="match status" value="1"/>
</dbReference>
<dbReference type="Proteomes" id="UP000694843">
    <property type="component" value="Unplaced"/>
</dbReference>
<keyword evidence="2" id="KW-0597">Phosphoprotein</keyword>
<dbReference type="AlphaFoldDB" id="A0A8B7N0A6"/>
<dbReference type="InterPro" id="IPR036736">
    <property type="entry name" value="ACP-like_sf"/>
</dbReference>
<evidence type="ECO:0000313" key="5">
    <source>
        <dbReference type="RefSeq" id="XP_018007267.1"/>
    </source>
</evidence>
<dbReference type="PANTHER" id="PTHR45527">
    <property type="entry name" value="NONRIBOSOMAL PEPTIDE SYNTHETASE"/>
    <property type="match status" value="1"/>
</dbReference>
<dbReference type="GO" id="GO:0031177">
    <property type="term" value="F:phosphopantetheine binding"/>
    <property type="evidence" value="ECO:0007669"/>
    <property type="project" value="TreeGrafter"/>
</dbReference>
<evidence type="ECO:0000313" key="4">
    <source>
        <dbReference type="Proteomes" id="UP000694843"/>
    </source>
</evidence>
<dbReference type="PANTHER" id="PTHR45527:SF1">
    <property type="entry name" value="FATTY ACID SYNTHASE"/>
    <property type="match status" value="1"/>
</dbReference>
<dbReference type="GO" id="GO:0043041">
    <property type="term" value="P:amino acid activation for nonribosomal peptide biosynthetic process"/>
    <property type="evidence" value="ECO:0007669"/>
    <property type="project" value="TreeGrafter"/>
</dbReference>
<gene>
    <name evidence="5" type="primary">LOC108665060</name>
</gene>
<accession>A0A8B7N0A6</accession>
<dbReference type="SUPFAM" id="SSF47336">
    <property type="entry name" value="ACP-like"/>
    <property type="match status" value="1"/>
</dbReference>
<dbReference type="RefSeq" id="XP_018007267.1">
    <property type="nucleotide sequence ID" value="XM_018151778.2"/>
</dbReference>
<dbReference type="GO" id="GO:0044550">
    <property type="term" value="P:secondary metabolite biosynthetic process"/>
    <property type="evidence" value="ECO:0007669"/>
    <property type="project" value="TreeGrafter"/>
</dbReference>
<reference evidence="5" key="1">
    <citation type="submission" date="2025-08" db="UniProtKB">
        <authorList>
            <consortium name="RefSeq"/>
        </authorList>
    </citation>
    <scope>IDENTIFICATION</scope>
</reference>
<dbReference type="Gene3D" id="3.40.630.30">
    <property type="match status" value="1"/>
</dbReference>
<organism evidence="4 5">
    <name type="scientific">Hyalella azteca</name>
    <name type="common">Amphipod</name>
    <dbReference type="NCBI Taxonomy" id="294128"/>
    <lineage>
        <taxon>Eukaryota</taxon>
        <taxon>Metazoa</taxon>
        <taxon>Ecdysozoa</taxon>
        <taxon>Arthropoda</taxon>
        <taxon>Crustacea</taxon>
        <taxon>Multicrustacea</taxon>
        <taxon>Malacostraca</taxon>
        <taxon>Eumalacostraca</taxon>
        <taxon>Peracarida</taxon>
        <taxon>Amphipoda</taxon>
        <taxon>Senticaudata</taxon>
        <taxon>Talitrida</taxon>
        <taxon>Talitroidea</taxon>
        <taxon>Hyalellidae</taxon>
        <taxon>Hyalella</taxon>
    </lineage>
</organism>
<dbReference type="GeneID" id="108665060"/>
<dbReference type="OMA" id="MVTSHAN"/>